<organism evidence="2 3">
    <name type="scientific">Thermus thermamylovorans</name>
    <dbReference type="NCBI Taxonomy" id="2509362"/>
    <lineage>
        <taxon>Bacteria</taxon>
        <taxon>Thermotogati</taxon>
        <taxon>Deinococcota</taxon>
        <taxon>Deinococci</taxon>
        <taxon>Thermales</taxon>
        <taxon>Thermaceae</taxon>
        <taxon>Thermus</taxon>
    </lineage>
</organism>
<comment type="caution">
    <text evidence="2">The sequence shown here is derived from an EMBL/GenBank/DDBJ whole genome shotgun (WGS) entry which is preliminary data.</text>
</comment>
<proteinExistence type="predicted"/>
<protein>
    <submittedName>
        <fullName evidence="2">Hemerythrin domain-containing protein</fullName>
    </submittedName>
</protein>
<dbReference type="EMBL" id="SIJL01000009">
    <property type="protein sequence ID" value="TBH20066.1"/>
    <property type="molecule type" value="Genomic_DNA"/>
</dbReference>
<name>A0A4Q9B417_9DEIN</name>
<dbReference type="AlphaFoldDB" id="A0A4Q9B417"/>
<sequence length="188" mass="20762">MVAIFRGRDLIRPGGRVAVLELSPGEEVPVQVQKGEDALLAAIQGELKLRFWSRSLEVRSGEVARLRRGKLVLSAPKGGRALLVVLGISPESLARDHERLLALLEALPAREAAEALAQAFEEHIAKEEALYYPTLSPGKLKERLLEHRLLRELLTELLKALKEGRSTEGIVQRLKTAFQAHSEAELEG</sequence>
<dbReference type="Proteomes" id="UP000292858">
    <property type="component" value="Unassembled WGS sequence"/>
</dbReference>
<dbReference type="InterPro" id="IPR012312">
    <property type="entry name" value="Hemerythrin-like"/>
</dbReference>
<accession>A0A4Q9B417</accession>
<feature type="domain" description="Hemerythrin-like" evidence="1">
    <location>
        <begin position="93"/>
        <end position="182"/>
    </location>
</feature>
<evidence type="ECO:0000259" key="1">
    <source>
        <dbReference type="Pfam" id="PF01814"/>
    </source>
</evidence>
<reference evidence="2 3" key="1">
    <citation type="submission" date="2019-02" db="EMBL/GenBank/DDBJ databases">
        <title>Thermus sp. a novel from hot spring.</title>
        <authorList>
            <person name="Zhao Z."/>
        </authorList>
    </citation>
    <scope>NUCLEOTIDE SEQUENCE [LARGE SCALE GENOMIC DNA]</scope>
    <source>
        <strain evidence="2 3">CFH 72773T</strain>
    </source>
</reference>
<evidence type="ECO:0000313" key="2">
    <source>
        <dbReference type="EMBL" id="TBH20066.1"/>
    </source>
</evidence>
<gene>
    <name evidence="2" type="ORF">ETP66_07935</name>
</gene>
<evidence type="ECO:0000313" key="3">
    <source>
        <dbReference type="Proteomes" id="UP000292858"/>
    </source>
</evidence>
<keyword evidence="3" id="KW-1185">Reference proteome</keyword>
<dbReference type="Pfam" id="PF01814">
    <property type="entry name" value="Hemerythrin"/>
    <property type="match status" value="1"/>
</dbReference>
<dbReference type="OrthoDB" id="33104at2"/>
<dbReference type="RefSeq" id="WP_130842101.1">
    <property type="nucleotide sequence ID" value="NZ_SIJL01000009.1"/>
</dbReference>